<dbReference type="InterPro" id="IPR003705">
    <property type="entry name" value="CbiN"/>
</dbReference>
<dbReference type="GO" id="GO:0015087">
    <property type="term" value="F:cobalt ion transmembrane transporter activity"/>
    <property type="evidence" value="ECO:0007669"/>
    <property type="project" value="UniProtKB-UniRule"/>
</dbReference>
<keyword evidence="8 10" id="KW-0472">Membrane</keyword>
<dbReference type="EMBL" id="JXSU01000007">
    <property type="protein sequence ID" value="KIS22904.1"/>
    <property type="molecule type" value="Genomic_DNA"/>
</dbReference>
<evidence type="ECO:0000256" key="2">
    <source>
        <dbReference type="ARBA" id="ARBA00022448"/>
    </source>
</evidence>
<keyword evidence="1 10" id="KW-0171">Cobalt transport</keyword>
<name>A0A0D1AIC3_CLOBO</name>
<feature type="transmembrane region" description="Helical" evidence="10">
    <location>
        <begin position="7"/>
        <end position="25"/>
    </location>
</feature>
<dbReference type="Proteomes" id="UP000032250">
    <property type="component" value="Unassembled WGS sequence"/>
</dbReference>
<dbReference type="HAMAP" id="MF_00330">
    <property type="entry name" value="CbiN"/>
    <property type="match status" value="1"/>
</dbReference>
<evidence type="ECO:0000256" key="3">
    <source>
        <dbReference type="ARBA" id="ARBA00022475"/>
    </source>
</evidence>
<comment type="subcellular location">
    <subcellularLocation>
        <location evidence="10">Cell membrane</location>
        <topology evidence="10">Multi-pass membrane protein</topology>
    </subcellularLocation>
</comment>
<keyword evidence="7 10" id="KW-0406">Ion transport</keyword>
<dbReference type="PANTHER" id="PTHR38662">
    <property type="entry name" value="COBALT TRANSPORT PROTEIN CBIN"/>
    <property type="match status" value="1"/>
</dbReference>
<dbReference type="OrthoDB" id="1551318at2"/>
<evidence type="ECO:0000256" key="4">
    <source>
        <dbReference type="ARBA" id="ARBA00022573"/>
    </source>
</evidence>
<dbReference type="RefSeq" id="WP_003360875.1">
    <property type="nucleotide sequence ID" value="NZ_JXSU01000007.1"/>
</dbReference>
<dbReference type="PANTHER" id="PTHR38662:SF1">
    <property type="entry name" value="COBALT TRANSPORT PROTEIN CBIN"/>
    <property type="match status" value="1"/>
</dbReference>
<proteinExistence type="inferred from homology"/>
<evidence type="ECO:0000256" key="1">
    <source>
        <dbReference type="ARBA" id="ARBA00022426"/>
    </source>
</evidence>
<evidence type="ECO:0000313" key="11">
    <source>
        <dbReference type="EMBL" id="KIS22904.1"/>
    </source>
</evidence>
<keyword evidence="6 10" id="KW-1133">Transmembrane helix</keyword>
<dbReference type="PATRIC" id="fig|1379739.3.peg.1259"/>
<comment type="pathway">
    <text evidence="10">Cofactor biosynthesis; adenosylcobalamin biosynthesis.</text>
</comment>
<dbReference type="NCBIfam" id="TIGR01165">
    <property type="entry name" value="cbiN"/>
    <property type="match status" value="1"/>
</dbReference>
<dbReference type="HOGENOM" id="CLU_136197_2_0_9"/>
<evidence type="ECO:0000256" key="7">
    <source>
        <dbReference type="ARBA" id="ARBA00023065"/>
    </source>
</evidence>
<feature type="transmembrane region" description="Helical" evidence="10">
    <location>
        <begin position="66"/>
        <end position="84"/>
    </location>
</feature>
<keyword evidence="9 10" id="KW-0170">Cobalt</keyword>
<gene>
    <name evidence="10" type="primary">cbiN</name>
    <name evidence="11" type="ORF">N495_04680</name>
</gene>
<dbReference type="Pfam" id="PF02553">
    <property type="entry name" value="CbiN"/>
    <property type="match status" value="1"/>
</dbReference>
<comment type="caution">
    <text evidence="11">The sequence shown here is derived from an EMBL/GenBank/DDBJ whole genome shotgun (WGS) entry which is preliminary data.</text>
</comment>
<evidence type="ECO:0000256" key="6">
    <source>
        <dbReference type="ARBA" id="ARBA00022989"/>
    </source>
</evidence>
<dbReference type="UniPathway" id="UPA00148"/>
<evidence type="ECO:0000256" key="5">
    <source>
        <dbReference type="ARBA" id="ARBA00022692"/>
    </source>
</evidence>
<sequence>MKKQNIIITIVSVVVILASLFIGGARGGEFAGADDQAEGIIEEMNKDYEPWFESIWEPPSGEIESLLFASQAALGAGVIGYYIGKKKNAKNNNASVKNQ</sequence>
<dbReference type="NCBIfam" id="NF002780">
    <property type="entry name" value="PRK02898.1"/>
    <property type="match status" value="1"/>
</dbReference>
<dbReference type="GO" id="GO:0009236">
    <property type="term" value="P:cobalamin biosynthetic process"/>
    <property type="evidence" value="ECO:0007669"/>
    <property type="project" value="UniProtKB-UniRule"/>
</dbReference>
<keyword evidence="2 10" id="KW-0813">Transport</keyword>
<organism evidence="11 12">
    <name type="scientific">Clostridium botulinum B2 450</name>
    <dbReference type="NCBI Taxonomy" id="1379739"/>
    <lineage>
        <taxon>Bacteria</taxon>
        <taxon>Bacillati</taxon>
        <taxon>Bacillota</taxon>
        <taxon>Clostridia</taxon>
        <taxon>Eubacteriales</taxon>
        <taxon>Clostridiaceae</taxon>
        <taxon>Clostridium</taxon>
    </lineage>
</organism>
<protein>
    <recommendedName>
        <fullName evidence="10">Cobalt transport protein CbiN</fullName>
    </recommendedName>
    <alternativeName>
        <fullName evidence="10">Energy-coupling factor transporter probable substrate-capture protein CbiN</fullName>
        <shortName evidence="10">ECF transporter S component CbiN</shortName>
    </alternativeName>
</protein>
<reference evidence="11 12" key="1">
    <citation type="submission" date="2014-06" db="EMBL/GenBank/DDBJ databases">
        <title>Genome characterization of distinct group I Clostridium botulinum lineages.</title>
        <authorList>
            <person name="Giordani F."/>
            <person name="Anselmo A."/>
            <person name="Fillo S."/>
            <person name="Palozzi A.M."/>
            <person name="Fortunato A."/>
            <person name="Gentile B."/>
            <person name="Ciammaruconi A."/>
            <person name="Anniballi F."/>
            <person name="De Medici D."/>
            <person name="Lista F."/>
        </authorList>
    </citation>
    <scope>NUCLEOTIDE SEQUENCE [LARGE SCALE GENOMIC DNA]</scope>
    <source>
        <strain evidence="11 12">B2 450</strain>
    </source>
</reference>
<evidence type="ECO:0000256" key="10">
    <source>
        <dbReference type="HAMAP-Rule" id="MF_00330"/>
    </source>
</evidence>
<dbReference type="AlphaFoldDB" id="A0A0D1AIC3"/>
<dbReference type="GO" id="GO:0005886">
    <property type="term" value="C:plasma membrane"/>
    <property type="evidence" value="ECO:0007669"/>
    <property type="project" value="UniProtKB-SubCell"/>
</dbReference>
<keyword evidence="3 10" id="KW-1003">Cell membrane</keyword>
<comment type="function">
    <text evidence="10">Part of the energy-coupling factor (ECF) transporter complex CbiMNOQ involved in cobalt import.</text>
</comment>
<evidence type="ECO:0000313" key="12">
    <source>
        <dbReference type="Proteomes" id="UP000032250"/>
    </source>
</evidence>
<keyword evidence="5 10" id="KW-0812">Transmembrane</keyword>
<evidence type="ECO:0000256" key="9">
    <source>
        <dbReference type="ARBA" id="ARBA00023285"/>
    </source>
</evidence>
<comment type="similarity">
    <text evidence="10">Belongs to the CbiN family.</text>
</comment>
<evidence type="ECO:0000256" key="8">
    <source>
        <dbReference type="ARBA" id="ARBA00023136"/>
    </source>
</evidence>
<keyword evidence="4 10" id="KW-0169">Cobalamin biosynthesis</keyword>
<accession>A0A0D1AIC3</accession>
<comment type="subunit">
    <text evidence="10">Forms an energy-coupling factor (ECF) transporter complex composed of an ATP-binding protein (A component, CbiO), a transmembrane protein (T component, CbiQ) and 2 possible substrate-capture proteins (S components, CbiM and CbiN) of unknown stoichimetry.</text>
</comment>